<feature type="transmembrane region" description="Helical" evidence="5">
    <location>
        <begin position="89"/>
        <end position="108"/>
    </location>
</feature>
<keyword evidence="3 5" id="KW-1133">Transmembrane helix</keyword>
<feature type="domain" description="Bicarbonate transporter-like transmembrane" evidence="6">
    <location>
        <begin position="178"/>
        <end position="486"/>
    </location>
</feature>
<organism evidence="8">
    <name type="scientific">Naegleria gruberi</name>
    <name type="common">Amoeba</name>
    <dbReference type="NCBI Taxonomy" id="5762"/>
    <lineage>
        <taxon>Eukaryota</taxon>
        <taxon>Discoba</taxon>
        <taxon>Heterolobosea</taxon>
        <taxon>Tetramitia</taxon>
        <taxon>Eutetramitia</taxon>
        <taxon>Vahlkampfiidae</taxon>
        <taxon>Naegleria</taxon>
    </lineage>
</organism>
<evidence type="ECO:0000256" key="3">
    <source>
        <dbReference type="ARBA" id="ARBA00022989"/>
    </source>
</evidence>
<dbReference type="GO" id="GO:0006820">
    <property type="term" value="P:monoatomic anion transport"/>
    <property type="evidence" value="ECO:0007669"/>
    <property type="project" value="InterPro"/>
</dbReference>
<evidence type="ECO:0000313" key="8">
    <source>
        <dbReference type="Proteomes" id="UP000006671"/>
    </source>
</evidence>
<evidence type="ECO:0000256" key="5">
    <source>
        <dbReference type="SAM" id="Phobius"/>
    </source>
</evidence>
<keyword evidence="4 5" id="KW-0472">Membrane</keyword>
<keyword evidence="2 5" id="KW-0812">Transmembrane</keyword>
<comment type="subcellular location">
    <subcellularLocation>
        <location evidence="1">Membrane</location>
        <topology evidence="1">Multi-pass membrane protein</topology>
    </subcellularLocation>
</comment>
<accession>D2VDF8</accession>
<evidence type="ECO:0000256" key="4">
    <source>
        <dbReference type="ARBA" id="ARBA00023136"/>
    </source>
</evidence>
<feature type="transmembrane region" description="Helical" evidence="5">
    <location>
        <begin position="115"/>
        <end position="136"/>
    </location>
</feature>
<keyword evidence="8" id="KW-1185">Reference proteome</keyword>
<dbReference type="Gene3D" id="1.10.287.570">
    <property type="entry name" value="Helical hairpin bin"/>
    <property type="match status" value="1"/>
</dbReference>
<dbReference type="eggNOG" id="KOG1172">
    <property type="taxonomic scope" value="Eukaryota"/>
</dbReference>
<dbReference type="PANTHER" id="PTHR11453:SF82">
    <property type="entry name" value="BORON TRANSPORTER 1"/>
    <property type="match status" value="1"/>
</dbReference>
<gene>
    <name evidence="7" type="ORF">NAEGRDRAFT_1116</name>
</gene>
<name>D2VDF8_NAEGR</name>
<dbReference type="InterPro" id="IPR011531">
    <property type="entry name" value="HCO3_transpt-like_TM_dom"/>
</dbReference>
<dbReference type="Pfam" id="PF00955">
    <property type="entry name" value="HCO3_cotransp"/>
    <property type="match status" value="1"/>
</dbReference>
<sequence>MKKSCIPCYGMITDIRRRAPHYINDFTQGFHPTVLASALFMLFSSIFPALSFGVLLSKSTENQLGVMEVLFATSLSGIIFSLISGQPLVIVGVTGPICVFCITIFDICKRAEIPFLPWLSIIGFFTSFLCFMIAVLNLSTLVKYVSRFTAEIFGCLIGVIYIVGAVEDIVEYFNNFSLDSALLSFIISIGSFYVSYQLHYSTTWIYFPNFIVKILKAYAVAISVGIFTGISHLPVFDQRNGSWLVNYSSLPLWSIFAAIIPASILAALIFFDHNISSLLSQKKEFNLKKGSAFHWDLFVCGLNILVCSLVGIPFTHGLIPQAPLHVTSLGRVEMKELPNGKKKEVIGSVRENRVSNFLHALIIGVLMMYGQVVLKTIPKGAMTGIFLYMGFTSFDGNQMMDRIKLWFVRSSQRKELHSPYVNTLPLFHNIVFTCIQMGFLGIIYAITESPAALSFPILILILVPIRMWLVPFLFTRRQLYYLDNEEDE</sequence>
<feature type="transmembrane region" description="Helical" evidence="5">
    <location>
        <begin position="34"/>
        <end position="57"/>
    </location>
</feature>
<dbReference type="PANTHER" id="PTHR11453">
    <property type="entry name" value="ANION EXCHANGE PROTEIN"/>
    <property type="match status" value="1"/>
</dbReference>
<dbReference type="RefSeq" id="XP_002677969.1">
    <property type="nucleotide sequence ID" value="XM_002677923.1"/>
</dbReference>
<evidence type="ECO:0000256" key="1">
    <source>
        <dbReference type="ARBA" id="ARBA00004141"/>
    </source>
</evidence>
<feature type="transmembrane region" description="Helical" evidence="5">
    <location>
        <begin position="210"/>
        <end position="230"/>
    </location>
</feature>
<dbReference type="GeneID" id="8850359"/>
<reference evidence="7 8" key="1">
    <citation type="journal article" date="2010" name="Cell">
        <title>The genome of Naegleria gruberi illuminates early eukaryotic versatility.</title>
        <authorList>
            <person name="Fritz-Laylin L.K."/>
            <person name="Prochnik S.E."/>
            <person name="Ginger M.L."/>
            <person name="Dacks J.B."/>
            <person name="Carpenter M.L."/>
            <person name="Field M.C."/>
            <person name="Kuo A."/>
            <person name="Paredez A."/>
            <person name="Chapman J."/>
            <person name="Pham J."/>
            <person name="Shu S."/>
            <person name="Neupane R."/>
            <person name="Cipriano M."/>
            <person name="Mancuso J."/>
            <person name="Tu H."/>
            <person name="Salamov A."/>
            <person name="Lindquist E."/>
            <person name="Shapiro H."/>
            <person name="Lucas S."/>
            <person name="Grigoriev I.V."/>
            <person name="Cande W.Z."/>
            <person name="Fulton C."/>
            <person name="Rokhsar D.S."/>
            <person name="Dawson S.C."/>
        </authorList>
    </citation>
    <scope>NUCLEOTIDE SEQUENCE [LARGE SCALE GENOMIC DNA]</scope>
    <source>
        <strain evidence="7 8">NEG-M</strain>
    </source>
</reference>
<feature type="transmembrane region" description="Helical" evidence="5">
    <location>
        <begin position="181"/>
        <end position="198"/>
    </location>
</feature>
<dbReference type="OMA" id="RRAPFYW"/>
<evidence type="ECO:0000259" key="6">
    <source>
        <dbReference type="Pfam" id="PF00955"/>
    </source>
</evidence>
<dbReference type="InParanoid" id="D2VDF8"/>
<dbReference type="GO" id="GO:0005886">
    <property type="term" value="C:plasma membrane"/>
    <property type="evidence" value="ECO:0007669"/>
    <property type="project" value="TreeGrafter"/>
</dbReference>
<dbReference type="KEGG" id="ngr:NAEGRDRAFT_1116"/>
<dbReference type="FunCoup" id="D2VDF8">
    <property type="interactions" value="128"/>
</dbReference>
<feature type="non-terminal residue" evidence="7">
    <location>
        <position position="488"/>
    </location>
</feature>
<feature type="transmembrane region" description="Helical" evidence="5">
    <location>
        <begin position="250"/>
        <end position="271"/>
    </location>
</feature>
<proteinExistence type="predicted"/>
<feature type="transmembrane region" description="Helical" evidence="5">
    <location>
        <begin position="64"/>
        <end position="83"/>
    </location>
</feature>
<feature type="transmembrane region" description="Helical" evidence="5">
    <location>
        <begin position="292"/>
        <end position="314"/>
    </location>
</feature>
<feature type="transmembrane region" description="Helical" evidence="5">
    <location>
        <begin position="453"/>
        <end position="474"/>
    </location>
</feature>
<dbReference type="OrthoDB" id="1735926at2759"/>
<feature type="transmembrane region" description="Helical" evidence="5">
    <location>
        <begin position="426"/>
        <end position="447"/>
    </location>
</feature>
<dbReference type="Proteomes" id="UP000006671">
    <property type="component" value="Unassembled WGS sequence"/>
</dbReference>
<evidence type="ECO:0000313" key="7">
    <source>
        <dbReference type="EMBL" id="EFC45225.1"/>
    </source>
</evidence>
<dbReference type="STRING" id="5762.D2VDF8"/>
<dbReference type="AlphaFoldDB" id="D2VDF8"/>
<feature type="transmembrane region" description="Helical" evidence="5">
    <location>
        <begin position="357"/>
        <end position="374"/>
    </location>
</feature>
<dbReference type="GO" id="GO:0005452">
    <property type="term" value="F:solute:inorganic anion antiporter activity"/>
    <property type="evidence" value="ECO:0007669"/>
    <property type="project" value="InterPro"/>
</dbReference>
<evidence type="ECO:0000256" key="2">
    <source>
        <dbReference type="ARBA" id="ARBA00022692"/>
    </source>
</evidence>
<dbReference type="InterPro" id="IPR003020">
    <property type="entry name" value="HCO3_transpt_euk"/>
</dbReference>
<dbReference type="GO" id="GO:0050801">
    <property type="term" value="P:monoatomic ion homeostasis"/>
    <property type="evidence" value="ECO:0007669"/>
    <property type="project" value="TreeGrafter"/>
</dbReference>
<dbReference type="EMBL" id="GG738864">
    <property type="protein sequence ID" value="EFC45225.1"/>
    <property type="molecule type" value="Genomic_DNA"/>
</dbReference>
<protein>
    <submittedName>
        <fullName evidence="7">Predicted protein</fullName>
    </submittedName>
</protein>
<dbReference type="VEuPathDB" id="AmoebaDB:NAEGRDRAFT_1116"/>